<feature type="region of interest" description="Disordered" evidence="1">
    <location>
        <begin position="361"/>
        <end position="421"/>
    </location>
</feature>
<dbReference type="GeneID" id="36591328"/>
<evidence type="ECO:0000256" key="1">
    <source>
        <dbReference type="SAM" id="MobiDB-lite"/>
    </source>
</evidence>
<feature type="compositionally biased region" description="Low complexity" evidence="1">
    <location>
        <begin position="364"/>
        <end position="399"/>
    </location>
</feature>
<dbReference type="InParanoid" id="A0A2J6T7S3"/>
<protein>
    <submittedName>
        <fullName evidence="2">Uncharacterized protein</fullName>
    </submittedName>
</protein>
<feature type="compositionally biased region" description="Polar residues" evidence="1">
    <location>
        <begin position="400"/>
        <end position="421"/>
    </location>
</feature>
<reference evidence="2 3" key="1">
    <citation type="submission" date="2016-04" db="EMBL/GenBank/DDBJ databases">
        <title>A degradative enzymes factory behind the ericoid mycorrhizal symbiosis.</title>
        <authorList>
            <consortium name="DOE Joint Genome Institute"/>
            <person name="Martino E."/>
            <person name="Morin E."/>
            <person name="Grelet G."/>
            <person name="Kuo A."/>
            <person name="Kohler A."/>
            <person name="Daghino S."/>
            <person name="Barry K."/>
            <person name="Choi C."/>
            <person name="Cichocki N."/>
            <person name="Clum A."/>
            <person name="Copeland A."/>
            <person name="Hainaut M."/>
            <person name="Haridas S."/>
            <person name="Labutti K."/>
            <person name="Lindquist E."/>
            <person name="Lipzen A."/>
            <person name="Khouja H.-R."/>
            <person name="Murat C."/>
            <person name="Ohm R."/>
            <person name="Olson A."/>
            <person name="Spatafora J."/>
            <person name="Veneault-Fourrey C."/>
            <person name="Henrissat B."/>
            <person name="Grigoriev I."/>
            <person name="Martin F."/>
            <person name="Perotto S."/>
        </authorList>
    </citation>
    <scope>NUCLEOTIDE SEQUENCE [LARGE SCALE GENOMIC DNA]</scope>
    <source>
        <strain evidence="2 3">E</strain>
    </source>
</reference>
<feature type="region of interest" description="Disordered" evidence="1">
    <location>
        <begin position="142"/>
        <end position="185"/>
    </location>
</feature>
<feature type="region of interest" description="Disordered" evidence="1">
    <location>
        <begin position="103"/>
        <end position="125"/>
    </location>
</feature>
<evidence type="ECO:0000313" key="3">
    <source>
        <dbReference type="Proteomes" id="UP000235371"/>
    </source>
</evidence>
<dbReference type="AlphaFoldDB" id="A0A2J6T7S3"/>
<dbReference type="OrthoDB" id="10447559at2759"/>
<feature type="compositionally biased region" description="Basic and acidic residues" evidence="1">
    <location>
        <begin position="114"/>
        <end position="125"/>
    </location>
</feature>
<keyword evidence="3" id="KW-1185">Reference proteome</keyword>
<sequence length="495" mass="56345">MDEILNLPASDSSGTLSISRGQLLWCWETRESALFDLESIPLATALKNCIETRYRLEVGIQAILDSISDANQSIQDPWQTPDLVKYLDYIELQKMIPDAPATAAAPHVSAESGQRAEEALDKEQTAKRFWTSHQATITGPHNYAEQTHPISSSSQRHQQQQQSSPKPRRSIPSTEKEWSRTEDQKIRDGIQADLAGQDIYMIRFLGHIPTRTEAQVLRRYNLLKQTVRNDSHVAIPGNQTSQSSMTTQNTLNAEIPLQTFQPIPHSIQEVQQELVEAVTVLAEENAKPQAQAQVQQQTHLQASMQIMQNQQGAQRMQNSIQHLRPPQHLDQPFQGQIMPNHLRQFQKKTLQQLHQLQPFRARAHAQAQAQAQSQASLQQEASQQQGMNMMQFQQAAQRMTPQTRAEQATQNVQASPRQNVQPSEFIEEVEAEEEESEGIKFVEGNNIYNQVLKFQRRNAQNPYLMGDFGTNPKDVIRRNSWNRLIEILNHDQSRG</sequence>
<feature type="compositionally biased region" description="Basic and acidic residues" evidence="1">
    <location>
        <begin position="174"/>
        <end position="185"/>
    </location>
</feature>
<dbReference type="Proteomes" id="UP000235371">
    <property type="component" value="Unassembled WGS sequence"/>
</dbReference>
<proteinExistence type="predicted"/>
<gene>
    <name evidence="2" type="ORF">K444DRAFT_630700</name>
</gene>
<organism evidence="2 3">
    <name type="scientific">Hyaloscypha bicolor E</name>
    <dbReference type="NCBI Taxonomy" id="1095630"/>
    <lineage>
        <taxon>Eukaryota</taxon>
        <taxon>Fungi</taxon>
        <taxon>Dikarya</taxon>
        <taxon>Ascomycota</taxon>
        <taxon>Pezizomycotina</taxon>
        <taxon>Leotiomycetes</taxon>
        <taxon>Helotiales</taxon>
        <taxon>Hyaloscyphaceae</taxon>
        <taxon>Hyaloscypha</taxon>
        <taxon>Hyaloscypha bicolor</taxon>
    </lineage>
</organism>
<feature type="compositionally biased region" description="Low complexity" evidence="1">
    <location>
        <begin position="148"/>
        <end position="173"/>
    </location>
</feature>
<name>A0A2J6T7S3_9HELO</name>
<dbReference type="EMBL" id="KZ613817">
    <property type="protein sequence ID" value="PMD59069.1"/>
    <property type="molecule type" value="Genomic_DNA"/>
</dbReference>
<evidence type="ECO:0000313" key="2">
    <source>
        <dbReference type="EMBL" id="PMD59069.1"/>
    </source>
</evidence>
<dbReference type="RefSeq" id="XP_024735973.1">
    <property type="nucleotide sequence ID" value="XM_024883251.1"/>
</dbReference>
<accession>A0A2J6T7S3</accession>